<evidence type="ECO:0000313" key="4">
    <source>
        <dbReference type="Proteomes" id="UP000006039"/>
    </source>
</evidence>
<dbReference type="EnsemblFungi" id="EJT75759">
    <property type="protein sequence ID" value="EJT75759"/>
    <property type="gene ID" value="GGTG_05689"/>
</dbReference>
<feature type="compositionally biased region" description="Basic residues" evidence="1">
    <location>
        <begin position="18"/>
        <end position="27"/>
    </location>
</feature>
<reference evidence="2" key="3">
    <citation type="submission" date="2010-09" db="EMBL/GenBank/DDBJ databases">
        <title>Annotation of Gaeumannomyces graminis var. tritici R3-111a-1.</title>
        <authorList>
            <consortium name="The Broad Institute Genome Sequencing Platform"/>
            <person name="Ma L.-J."/>
            <person name="Dead R."/>
            <person name="Young S.K."/>
            <person name="Zeng Q."/>
            <person name="Gargeya S."/>
            <person name="Fitzgerald M."/>
            <person name="Haas B."/>
            <person name="Abouelleil A."/>
            <person name="Alvarado L."/>
            <person name="Arachchi H.M."/>
            <person name="Berlin A."/>
            <person name="Brown A."/>
            <person name="Chapman S.B."/>
            <person name="Chen Z."/>
            <person name="Dunbar C."/>
            <person name="Freedman E."/>
            <person name="Gearin G."/>
            <person name="Gellesch M."/>
            <person name="Goldberg J."/>
            <person name="Griggs A."/>
            <person name="Gujja S."/>
            <person name="Heiman D."/>
            <person name="Howarth C."/>
            <person name="Larson L."/>
            <person name="Lui A."/>
            <person name="MacDonald P.J.P."/>
            <person name="Mehta T."/>
            <person name="Montmayeur A."/>
            <person name="Murphy C."/>
            <person name="Neiman D."/>
            <person name="Pearson M."/>
            <person name="Priest M."/>
            <person name="Roberts A."/>
            <person name="Saif S."/>
            <person name="Shea T."/>
            <person name="Shenoy N."/>
            <person name="Sisk P."/>
            <person name="Stolte C."/>
            <person name="Sykes S."/>
            <person name="Yandava C."/>
            <person name="Wortman J."/>
            <person name="Nusbaum C."/>
            <person name="Birren B."/>
        </authorList>
    </citation>
    <scope>NUCLEOTIDE SEQUENCE</scope>
    <source>
        <strain evidence="2">R3-111a-1</strain>
    </source>
</reference>
<dbReference type="AlphaFoldDB" id="J3NWM7"/>
<reference evidence="2" key="2">
    <citation type="submission" date="2010-07" db="EMBL/GenBank/DDBJ databases">
        <authorList>
            <consortium name="The Broad Institute Genome Sequencing Platform"/>
            <consortium name="Broad Institute Genome Sequencing Center for Infectious Disease"/>
            <person name="Ma L.-J."/>
            <person name="Dead R."/>
            <person name="Young S."/>
            <person name="Zeng Q."/>
            <person name="Koehrsen M."/>
            <person name="Alvarado L."/>
            <person name="Berlin A."/>
            <person name="Chapman S.B."/>
            <person name="Chen Z."/>
            <person name="Freedman E."/>
            <person name="Gellesch M."/>
            <person name="Goldberg J."/>
            <person name="Griggs A."/>
            <person name="Gujja S."/>
            <person name="Heilman E.R."/>
            <person name="Heiman D."/>
            <person name="Hepburn T."/>
            <person name="Howarth C."/>
            <person name="Jen D."/>
            <person name="Larson L."/>
            <person name="Mehta T."/>
            <person name="Neiman D."/>
            <person name="Pearson M."/>
            <person name="Roberts A."/>
            <person name="Saif S."/>
            <person name="Shea T."/>
            <person name="Shenoy N."/>
            <person name="Sisk P."/>
            <person name="Stolte C."/>
            <person name="Sykes S."/>
            <person name="Walk T."/>
            <person name="White J."/>
            <person name="Yandava C."/>
            <person name="Haas B."/>
            <person name="Nusbaum C."/>
            <person name="Birren B."/>
        </authorList>
    </citation>
    <scope>NUCLEOTIDE SEQUENCE</scope>
    <source>
        <strain evidence="2">R3-111a-1</strain>
    </source>
</reference>
<dbReference type="Proteomes" id="UP000006039">
    <property type="component" value="Unassembled WGS sequence"/>
</dbReference>
<dbReference type="VEuPathDB" id="FungiDB:GGTG_05689"/>
<feature type="region of interest" description="Disordered" evidence="1">
    <location>
        <begin position="18"/>
        <end position="55"/>
    </location>
</feature>
<evidence type="ECO:0000313" key="3">
    <source>
        <dbReference type="EnsemblFungi" id="EJT75759"/>
    </source>
</evidence>
<gene>
    <name evidence="3" type="primary">20346147</name>
    <name evidence="2" type="ORF">GGTG_05689</name>
</gene>
<organism evidence="2">
    <name type="scientific">Gaeumannomyces tritici (strain R3-111a-1)</name>
    <name type="common">Wheat and barley take-all root rot fungus</name>
    <name type="synonym">Gaeumannomyces graminis var. tritici</name>
    <dbReference type="NCBI Taxonomy" id="644352"/>
    <lineage>
        <taxon>Eukaryota</taxon>
        <taxon>Fungi</taxon>
        <taxon>Dikarya</taxon>
        <taxon>Ascomycota</taxon>
        <taxon>Pezizomycotina</taxon>
        <taxon>Sordariomycetes</taxon>
        <taxon>Sordariomycetidae</taxon>
        <taxon>Magnaporthales</taxon>
        <taxon>Magnaporthaceae</taxon>
        <taxon>Gaeumannomyces</taxon>
    </lineage>
</organism>
<keyword evidence="4" id="KW-1185">Reference proteome</keyword>
<proteinExistence type="predicted"/>
<evidence type="ECO:0000313" key="2">
    <source>
        <dbReference type="EMBL" id="EJT75759.1"/>
    </source>
</evidence>
<reference evidence="3" key="5">
    <citation type="submission" date="2018-04" db="UniProtKB">
        <authorList>
            <consortium name="EnsemblFungi"/>
        </authorList>
    </citation>
    <scope>IDENTIFICATION</scope>
    <source>
        <strain evidence="3">R3-111a-1</strain>
    </source>
</reference>
<name>J3NWM7_GAET3</name>
<dbReference type="GeneID" id="20346147"/>
<reference evidence="4" key="1">
    <citation type="submission" date="2010-07" db="EMBL/GenBank/DDBJ databases">
        <title>The genome sequence of Gaeumannomyces graminis var. tritici strain R3-111a-1.</title>
        <authorList>
            <consortium name="The Broad Institute Genome Sequencing Platform"/>
            <person name="Ma L.-J."/>
            <person name="Dead R."/>
            <person name="Young S."/>
            <person name="Zeng Q."/>
            <person name="Koehrsen M."/>
            <person name="Alvarado L."/>
            <person name="Berlin A."/>
            <person name="Chapman S.B."/>
            <person name="Chen Z."/>
            <person name="Freedman E."/>
            <person name="Gellesch M."/>
            <person name="Goldberg J."/>
            <person name="Griggs A."/>
            <person name="Gujja S."/>
            <person name="Heilman E.R."/>
            <person name="Heiman D."/>
            <person name="Hepburn T."/>
            <person name="Howarth C."/>
            <person name="Jen D."/>
            <person name="Larson L."/>
            <person name="Mehta T."/>
            <person name="Neiman D."/>
            <person name="Pearson M."/>
            <person name="Roberts A."/>
            <person name="Saif S."/>
            <person name="Shea T."/>
            <person name="Shenoy N."/>
            <person name="Sisk P."/>
            <person name="Stolte C."/>
            <person name="Sykes S."/>
            <person name="Walk T."/>
            <person name="White J."/>
            <person name="Yandava C."/>
            <person name="Haas B."/>
            <person name="Nusbaum C."/>
            <person name="Birren B."/>
        </authorList>
    </citation>
    <scope>NUCLEOTIDE SEQUENCE [LARGE SCALE GENOMIC DNA]</scope>
    <source>
        <strain evidence="4">R3-111a-1</strain>
    </source>
</reference>
<dbReference type="RefSeq" id="XP_009221759.1">
    <property type="nucleotide sequence ID" value="XM_009223495.1"/>
</dbReference>
<accession>J3NWM7</accession>
<dbReference type="HOGENOM" id="CLU_3032481_0_0_1"/>
<dbReference type="EMBL" id="GL385397">
    <property type="protein sequence ID" value="EJT75759.1"/>
    <property type="molecule type" value="Genomic_DNA"/>
</dbReference>
<protein>
    <submittedName>
        <fullName evidence="2 3">Uncharacterized protein</fullName>
    </submittedName>
</protein>
<reference evidence="3" key="4">
    <citation type="journal article" date="2015" name="G3 (Bethesda)">
        <title>Genome sequences of three phytopathogenic species of the Magnaporthaceae family of fungi.</title>
        <authorList>
            <person name="Okagaki L.H."/>
            <person name="Nunes C.C."/>
            <person name="Sailsbery J."/>
            <person name="Clay B."/>
            <person name="Brown D."/>
            <person name="John T."/>
            <person name="Oh Y."/>
            <person name="Young N."/>
            <person name="Fitzgerald M."/>
            <person name="Haas B.J."/>
            <person name="Zeng Q."/>
            <person name="Young S."/>
            <person name="Adiconis X."/>
            <person name="Fan L."/>
            <person name="Levin J.Z."/>
            <person name="Mitchell T.K."/>
            <person name="Okubara P.A."/>
            <person name="Farman M.L."/>
            <person name="Kohn L.M."/>
            <person name="Birren B."/>
            <person name="Ma L.-J."/>
            <person name="Dean R.A."/>
        </authorList>
    </citation>
    <scope>NUCLEOTIDE SEQUENCE</scope>
    <source>
        <strain evidence="3">R3-111a-1</strain>
    </source>
</reference>
<evidence type="ECO:0000256" key="1">
    <source>
        <dbReference type="SAM" id="MobiDB-lite"/>
    </source>
</evidence>
<sequence>MLGELQCGGLLARRTRRLARQRGRQRGRAQQQQQQQQHEKDPAMCTGRSCDGLGR</sequence>